<dbReference type="InterPro" id="IPR016186">
    <property type="entry name" value="C-type_lectin-like/link_sf"/>
</dbReference>
<dbReference type="STRING" id="56723.ENSLBEP00000000910"/>
<organism evidence="5 6">
    <name type="scientific">Labrus bergylta</name>
    <name type="common">ballan wrasse</name>
    <dbReference type="NCBI Taxonomy" id="56723"/>
    <lineage>
        <taxon>Eukaryota</taxon>
        <taxon>Metazoa</taxon>
        <taxon>Chordata</taxon>
        <taxon>Craniata</taxon>
        <taxon>Vertebrata</taxon>
        <taxon>Euteleostomi</taxon>
        <taxon>Actinopterygii</taxon>
        <taxon>Neopterygii</taxon>
        <taxon>Teleostei</taxon>
        <taxon>Neoteleostei</taxon>
        <taxon>Acanthomorphata</taxon>
        <taxon>Eupercaria</taxon>
        <taxon>Labriformes</taxon>
        <taxon>Labridae</taxon>
        <taxon>Labrus</taxon>
    </lineage>
</organism>
<dbReference type="PROSITE" id="PS50041">
    <property type="entry name" value="C_TYPE_LECTIN_2"/>
    <property type="match status" value="1"/>
</dbReference>
<keyword evidence="3" id="KW-0472">Membrane</keyword>
<evidence type="ECO:0000259" key="4">
    <source>
        <dbReference type="PROSITE" id="PS50041"/>
    </source>
</evidence>
<proteinExistence type="predicted"/>
<feature type="coiled-coil region" evidence="2">
    <location>
        <begin position="120"/>
        <end position="161"/>
    </location>
</feature>
<keyword evidence="3" id="KW-1133">Transmembrane helix</keyword>
<dbReference type="InterPro" id="IPR016187">
    <property type="entry name" value="CTDL_fold"/>
</dbReference>
<keyword evidence="6" id="KW-1185">Reference proteome</keyword>
<evidence type="ECO:0000256" key="1">
    <source>
        <dbReference type="ARBA" id="ARBA00023157"/>
    </source>
</evidence>
<evidence type="ECO:0000256" key="2">
    <source>
        <dbReference type="SAM" id="Coils"/>
    </source>
</evidence>
<evidence type="ECO:0000256" key="3">
    <source>
        <dbReference type="SAM" id="Phobius"/>
    </source>
</evidence>
<keyword evidence="3" id="KW-0812">Transmembrane</keyword>
<dbReference type="Pfam" id="PF00059">
    <property type="entry name" value="Lectin_C"/>
    <property type="match status" value="1"/>
</dbReference>
<dbReference type="GeneID" id="109981263"/>
<dbReference type="AlphaFoldDB" id="A0A3Q3E111"/>
<dbReference type="InterPro" id="IPR050111">
    <property type="entry name" value="C-type_lectin/snaclec_domain"/>
</dbReference>
<dbReference type="Gene3D" id="3.10.100.10">
    <property type="entry name" value="Mannose-Binding Protein A, subunit A"/>
    <property type="match status" value="1"/>
</dbReference>
<reference evidence="5" key="2">
    <citation type="submission" date="2025-09" db="UniProtKB">
        <authorList>
            <consortium name="Ensembl"/>
        </authorList>
    </citation>
    <scope>IDENTIFICATION</scope>
</reference>
<dbReference type="InParanoid" id="A0A3Q3E111"/>
<keyword evidence="2" id="KW-0175">Coiled coil</keyword>
<evidence type="ECO:0000313" key="5">
    <source>
        <dbReference type="Ensembl" id="ENSLBEP00000000910.1"/>
    </source>
</evidence>
<dbReference type="SUPFAM" id="SSF56436">
    <property type="entry name" value="C-type lectin-like"/>
    <property type="match status" value="1"/>
</dbReference>
<dbReference type="Proteomes" id="UP000261660">
    <property type="component" value="Unplaced"/>
</dbReference>
<dbReference type="InterPro" id="IPR001304">
    <property type="entry name" value="C-type_lectin-like"/>
</dbReference>
<evidence type="ECO:0000313" key="6">
    <source>
        <dbReference type="Proteomes" id="UP000261660"/>
    </source>
</evidence>
<dbReference type="OrthoDB" id="538816at2759"/>
<protein>
    <submittedName>
        <fullName evidence="5">C-type lectin domain family 12 member B-like</fullName>
    </submittedName>
</protein>
<dbReference type="PANTHER" id="PTHR22803">
    <property type="entry name" value="MANNOSE, PHOSPHOLIPASE, LECTIN RECEPTOR RELATED"/>
    <property type="match status" value="1"/>
</dbReference>
<dbReference type="GeneTree" id="ENSGT01030000234575"/>
<keyword evidence="1" id="KW-1015">Disulfide bond</keyword>
<dbReference type="PROSITE" id="PS00615">
    <property type="entry name" value="C_TYPE_LECTIN_1"/>
    <property type="match status" value="1"/>
</dbReference>
<reference evidence="5" key="1">
    <citation type="submission" date="2025-08" db="UniProtKB">
        <authorList>
            <consortium name="Ensembl"/>
        </authorList>
    </citation>
    <scope>IDENTIFICATION</scope>
</reference>
<feature type="domain" description="C-type lectin" evidence="4">
    <location>
        <begin position="172"/>
        <end position="296"/>
    </location>
</feature>
<dbReference type="RefSeq" id="XP_020485627.1">
    <property type="nucleotide sequence ID" value="XM_020629971.3"/>
</dbReference>
<feature type="transmembrane region" description="Helical" evidence="3">
    <location>
        <begin position="50"/>
        <end position="72"/>
    </location>
</feature>
<dbReference type="InterPro" id="IPR018378">
    <property type="entry name" value="C-type_lectin_CS"/>
</dbReference>
<dbReference type="SMART" id="SM00034">
    <property type="entry name" value="CLECT"/>
    <property type="match status" value="1"/>
</dbReference>
<name>A0A3Q3E111_9LABR</name>
<dbReference type="Ensembl" id="ENSLBET00000000977.1">
    <property type="protein sequence ID" value="ENSLBEP00000000910.1"/>
    <property type="gene ID" value="ENSLBEG00000000747.1"/>
</dbReference>
<accession>A0A3Q3E111</accession>
<sequence length="311" mass="35335">MEEFKSQTEVDDNVLLRQTISRNFNHHEHAGSHHGLFGGGSCFALPHHRLVILSLGLLNAVLLIASVVLGIYCARASYFQVPVSAATPLIIEMNYLRNQSGIIRATLEARAAIAKKHTDHVQLKLELKQHKITMDRLQRQIKTLHDERENLQSNKSSLEDNCGRCLPGWRLLKLSCYYFSSRNESNPKKNWLDSRADCVSKGGELLVINNRQEQQLLSASFPTQSGSGEWWEKGFWIGLTHVATNGTWVWVNNVTELETIYWRSGQPKTDGPQSGNCAALSNLYDTTRMWYNGNCQDHQYNWICEKQPSPI</sequence>